<dbReference type="InterPro" id="IPR023302">
    <property type="entry name" value="Pept_S9A_N"/>
</dbReference>
<evidence type="ECO:0000259" key="8">
    <source>
        <dbReference type="Pfam" id="PF00326"/>
    </source>
</evidence>
<dbReference type="PROSITE" id="PS00708">
    <property type="entry name" value="PRO_ENDOPEP_SER"/>
    <property type="match status" value="1"/>
</dbReference>
<dbReference type="InterPro" id="IPR051167">
    <property type="entry name" value="Prolyl_oligopep/macrocyclase"/>
</dbReference>
<feature type="domain" description="Peptidase S9 prolyl oligopeptidase catalytic" evidence="8">
    <location>
        <begin position="491"/>
        <end position="706"/>
    </location>
</feature>
<gene>
    <name evidence="10" type="ORF">CTOB1V02_LOCUS8162</name>
</gene>
<dbReference type="GO" id="GO:0070012">
    <property type="term" value="F:oligopeptidase activity"/>
    <property type="evidence" value="ECO:0007669"/>
    <property type="project" value="TreeGrafter"/>
</dbReference>
<dbReference type="Pfam" id="PF00326">
    <property type="entry name" value="Peptidase_S9"/>
    <property type="match status" value="1"/>
</dbReference>
<keyword evidence="5 7" id="KW-0378">Hydrolase</keyword>
<dbReference type="EC" id="3.4.21.-" evidence="7"/>
<dbReference type="GO" id="GO:0005829">
    <property type="term" value="C:cytosol"/>
    <property type="evidence" value="ECO:0007669"/>
    <property type="project" value="TreeGrafter"/>
</dbReference>
<dbReference type="SUPFAM" id="SSF50993">
    <property type="entry name" value="Peptidase/esterase 'gauge' domain"/>
    <property type="match status" value="1"/>
</dbReference>
<keyword evidence="6 7" id="KW-0720">Serine protease</keyword>
<evidence type="ECO:0000256" key="5">
    <source>
        <dbReference type="ARBA" id="ARBA00022801"/>
    </source>
</evidence>
<dbReference type="FunFam" id="3.40.50.1820:FF:000005">
    <property type="entry name" value="Prolyl endopeptidase"/>
    <property type="match status" value="1"/>
</dbReference>
<evidence type="ECO:0000256" key="3">
    <source>
        <dbReference type="ARBA" id="ARBA00016310"/>
    </source>
</evidence>
<evidence type="ECO:0000256" key="7">
    <source>
        <dbReference type="RuleBase" id="RU368024"/>
    </source>
</evidence>
<evidence type="ECO:0000256" key="6">
    <source>
        <dbReference type="ARBA" id="ARBA00022825"/>
    </source>
</evidence>
<dbReference type="Pfam" id="PF02897">
    <property type="entry name" value="Peptidase_S9_N"/>
    <property type="match status" value="1"/>
</dbReference>
<feature type="domain" description="Peptidase S9A N-terminal" evidence="9">
    <location>
        <begin position="10"/>
        <end position="412"/>
    </location>
</feature>
<reference evidence="10" key="1">
    <citation type="submission" date="2020-11" db="EMBL/GenBank/DDBJ databases">
        <authorList>
            <person name="Tran Van P."/>
        </authorList>
    </citation>
    <scope>NUCLEOTIDE SEQUENCE</scope>
</reference>
<evidence type="ECO:0000256" key="2">
    <source>
        <dbReference type="ARBA" id="ARBA00005228"/>
    </source>
</evidence>
<dbReference type="GO" id="GO:0004252">
    <property type="term" value="F:serine-type endopeptidase activity"/>
    <property type="evidence" value="ECO:0007669"/>
    <property type="project" value="UniProtKB-UniRule"/>
</dbReference>
<evidence type="ECO:0000313" key="10">
    <source>
        <dbReference type="EMBL" id="CAD7230301.1"/>
    </source>
</evidence>
<dbReference type="FunFam" id="2.130.10.120:FF:000001">
    <property type="entry name" value="Prolyl endopeptidase"/>
    <property type="match status" value="1"/>
</dbReference>
<dbReference type="AlphaFoldDB" id="A0A7R8WJS2"/>
<evidence type="ECO:0000256" key="1">
    <source>
        <dbReference type="ARBA" id="ARBA00001070"/>
    </source>
</evidence>
<keyword evidence="4 7" id="KW-0645">Protease</keyword>
<dbReference type="Gene3D" id="2.130.10.120">
    <property type="entry name" value="Prolyl oligopeptidase, N-terminal domain"/>
    <property type="match status" value="1"/>
</dbReference>
<dbReference type="InterPro" id="IPR002471">
    <property type="entry name" value="Pept_S9_AS"/>
</dbReference>
<dbReference type="InterPro" id="IPR002470">
    <property type="entry name" value="Peptidase_S9A"/>
</dbReference>
<evidence type="ECO:0000256" key="4">
    <source>
        <dbReference type="ARBA" id="ARBA00022670"/>
    </source>
</evidence>
<sequence length="718" mass="81977">MKLQPVFNYPKAFRDPDSFVEYHGEMVPDPYQYLEDPDAEPTKEFVEAQNKITYPFLKSAPSREYIKATLTAMLNYPKFSVPFREGEFWYHYYNPGLRNQYIIRRTKSPDDPNEEAEVFLDPNALSEDGTISLSSLSFSKDGSICAYGISEAGSDWHVICFKNAVTGEELPDKLRKVKFSSADFNKEGTGVFYACYKDSKSGTSEGLRDQKLYFHRLGTSQDEDLVVMELPDNPEWIFSSHVSDDFRYLLAMPMKDCHHAQVYIADLTNWSPEKPFPVFQHVVKDFDHQYSYVANHGSRIIFRTNRDGAVNYKLATLDLDSGVWEDLIPHHSQDVLDFCQPLAGDKLVVCWLKNVQHFLQVFDATSGQLVYSFDDLPPCGTIQSFQCRHDETWFFFKQVTFTSPGTIFKGEVISSDEGQPAFPFEVYREINIPGVRSKDYEMTQVFYPSHDATKVPMFILSKRLPNNLKNGNQPTLLYGYGGFNHSLMPEFSITWIHFLSLFGGVVAIANIRGGGEYGRVWHEGGKRLKKMNTFKDFIAAAEYLIKENYTKPDKIVIQGASNGGLLVAACCNLRPDLFGASITRVGVLDMLRYHKFSIGHAWIDDYGSPEEDKEMFNYLMSYSPLHNLRKLPGGQEYPSILLMTADHDDRVLPFHSLKYIAEIQHLMGHQKRPLLIRVETRAGHGKGKPTGKVIEELTDIWCFVQITLALNVSKTMDF</sequence>
<organism evidence="10">
    <name type="scientific">Cyprideis torosa</name>
    <dbReference type="NCBI Taxonomy" id="163714"/>
    <lineage>
        <taxon>Eukaryota</taxon>
        <taxon>Metazoa</taxon>
        <taxon>Ecdysozoa</taxon>
        <taxon>Arthropoda</taxon>
        <taxon>Crustacea</taxon>
        <taxon>Oligostraca</taxon>
        <taxon>Ostracoda</taxon>
        <taxon>Podocopa</taxon>
        <taxon>Podocopida</taxon>
        <taxon>Cytherocopina</taxon>
        <taxon>Cytheroidea</taxon>
        <taxon>Cytherideidae</taxon>
        <taxon>Cyprideis</taxon>
    </lineage>
</organism>
<dbReference type="PANTHER" id="PTHR42881:SF2">
    <property type="entry name" value="PROLYL ENDOPEPTIDASE"/>
    <property type="match status" value="1"/>
</dbReference>
<dbReference type="SUPFAM" id="SSF53474">
    <property type="entry name" value="alpha/beta-Hydrolases"/>
    <property type="match status" value="1"/>
</dbReference>
<proteinExistence type="inferred from homology"/>
<accession>A0A7R8WJS2</accession>
<dbReference type="OrthoDB" id="248387at2759"/>
<dbReference type="PRINTS" id="PR00862">
    <property type="entry name" value="PROLIGOPTASE"/>
</dbReference>
<dbReference type="GO" id="GO:0006508">
    <property type="term" value="P:proteolysis"/>
    <property type="evidence" value="ECO:0007669"/>
    <property type="project" value="UniProtKB-KW"/>
</dbReference>
<dbReference type="InterPro" id="IPR001375">
    <property type="entry name" value="Peptidase_S9_cat"/>
</dbReference>
<comment type="catalytic activity">
    <reaction evidence="1">
        <text>Hydrolysis of Pro-|-Xaa &gt;&gt; Ala-|-Xaa in oligopeptides.</text>
        <dbReference type="EC" id="3.4.21.26"/>
    </reaction>
</comment>
<dbReference type="Gene3D" id="3.40.50.1820">
    <property type="entry name" value="alpha/beta hydrolase"/>
    <property type="match status" value="1"/>
</dbReference>
<name>A0A7R8WJS2_9CRUS</name>
<dbReference type="InterPro" id="IPR029058">
    <property type="entry name" value="AB_hydrolase_fold"/>
</dbReference>
<dbReference type="EMBL" id="OB662595">
    <property type="protein sequence ID" value="CAD7230301.1"/>
    <property type="molecule type" value="Genomic_DNA"/>
</dbReference>
<evidence type="ECO:0000259" key="9">
    <source>
        <dbReference type="Pfam" id="PF02897"/>
    </source>
</evidence>
<comment type="similarity">
    <text evidence="2 7">Belongs to the peptidase S9A family.</text>
</comment>
<protein>
    <recommendedName>
        <fullName evidence="3 7">Prolyl endopeptidase</fullName>
        <ecNumber evidence="7">3.4.21.-</ecNumber>
    </recommendedName>
</protein>
<dbReference type="PANTHER" id="PTHR42881">
    <property type="entry name" value="PROLYL ENDOPEPTIDASE"/>
    <property type="match status" value="1"/>
</dbReference>